<dbReference type="OrthoDB" id="6513042at2759"/>
<dbReference type="InterPro" id="IPR049080">
    <property type="entry name" value="MOV-10-like_beta-barrel"/>
</dbReference>
<dbReference type="Pfam" id="PF21634">
    <property type="entry name" value="MOV-10_beta-barrel"/>
    <property type="match status" value="1"/>
</dbReference>
<dbReference type="GO" id="GO:0016787">
    <property type="term" value="F:hydrolase activity"/>
    <property type="evidence" value="ECO:0007669"/>
    <property type="project" value="UniProtKB-KW"/>
</dbReference>
<dbReference type="PROSITE" id="PS00028">
    <property type="entry name" value="ZINC_FINGER_C2H2_1"/>
    <property type="match status" value="1"/>
</dbReference>
<accession>A0A653DW14</accession>
<keyword evidence="6" id="KW-0378">Hydrolase</keyword>
<evidence type="ECO:0000256" key="1">
    <source>
        <dbReference type="ARBA" id="ARBA00004331"/>
    </source>
</evidence>
<dbReference type="GO" id="GO:0036464">
    <property type="term" value="C:cytoplasmic ribonucleoprotein granule"/>
    <property type="evidence" value="ECO:0007669"/>
    <property type="project" value="UniProtKB-SubCell"/>
</dbReference>
<evidence type="ECO:0000256" key="6">
    <source>
        <dbReference type="ARBA" id="ARBA00022801"/>
    </source>
</evidence>
<keyword evidence="5" id="KW-0547">Nucleotide-binding</keyword>
<dbReference type="EC" id="3.6.4.13" evidence="3"/>
<feature type="domain" description="C2H2-type" evidence="13">
    <location>
        <begin position="98"/>
        <end position="120"/>
    </location>
</feature>
<evidence type="ECO:0000256" key="9">
    <source>
        <dbReference type="ARBA" id="ARBA00022884"/>
    </source>
</evidence>
<evidence type="ECO:0000256" key="3">
    <source>
        <dbReference type="ARBA" id="ARBA00012552"/>
    </source>
</evidence>
<dbReference type="InterPro" id="IPR026122">
    <property type="entry name" value="MOV-10/SDE3_DEXXQ/H-box"/>
</dbReference>
<gene>
    <name evidence="14" type="ORF">CALMAC_LOCUS20865</name>
</gene>
<dbReference type="CDD" id="cd18038">
    <property type="entry name" value="DEXXQc_Helz-like"/>
    <property type="match status" value="1"/>
</dbReference>
<comment type="catalytic activity">
    <reaction evidence="12">
        <text>ATP + H2O = ADP + phosphate + H(+)</text>
        <dbReference type="Rhea" id="RHEA:13065"/>
        <dbReference type="ChEBI" id="CHEBI:15377"/>
        <dbReference type="ChEBI" id="CHEBI:15378"/>
        <dbReference type="ChEBI" id="CHEBI:30616"/>
        <dbReference type="ChEBI" id="CHEBI:43474"/>
        <dbReference type="ChEBI" id="CHEBI:456216"/>
        <dbReference type="EC" id="3.6.4.12"/>
    </reaction>
    <physiologicalReaction direction="left-to-right" evidence="12">
        <dbReference type="Rhea" id="RHEA:13066"/>
    </physiologicalReaction>
</comment>
<dbReference type="FunFam" id="3.40.50.300:FF:000608">
    <property type="entry name" value="Mov10 RISC complex RNA helicase"/>
    <property type="match status" value="1"/>
</dbReference>
<name>A0A653DW14_CALMS</name>
<dbReference type="PANTHER" id="PTHR45418">
    <property type="entry name" value="CANCER/TESTIS ANTIGEN 55"/>
    <property type="match status" value="1"/>
</dbReference>
<dbReference type="InterPro" id="IPR047187">
    <property type="entry name" value="SF1_C_Upf1"/>
</dbReference>
<evidence type="ECO:0000313" key="15">
    <source>
        <dbReference type="Proteomes" id="UP000410492"/>
    </source>
</evidence>
<protein>
    <recommendedName>
        <fullName evidence="3">RNA helicase</fullName>
        <ecNumber evidence="3">3.6.4.13</ecNumber>
    </recommendedName>
</protein>
<evidence type="ECO:0000256" key="10">
    <source>
        <dbReference type="ARBA" id="ARBA00023158"/>
    </source>
</evidence>
<comment type="subcellular location">
    <subcellularLocation>
        <location evidence="1">Cytoplasm</location>
        <location evidence="1">Cytoplasmic ribonucleoprotein granule</location>
    </subcellularLocation>
</comment>
<sequence>MEILEDFIIELICSKKIQNYTAQFNSIKAFYNSVYKEKAGCSFEDFLLHLWYYWYVNRYTKRYIYFDQRWVNYLSKTEKVKEAINPFLESNYVNNQYCSLCGDKFGSNEQYKEHLERIEHQIRLQYVKDKSAFDCTENIISMQIRRSNGTVDDAVEISSQENNITLRTEARHGVEISLALTNNSGSSLYLKKVVQVNPFIEGVETNAHNLPAGSLNNNDSIVVTFKLNFSHSSNFTFPIIVVTRSGNILKNIIFEVSSEYSDLKPEGVSYSRESVKPDNSDIPEDETIIPGKRPDPYLSLYRETLPLLPYKINKPTEQQLLEVVEKYPSFIERSVANNIFFKDISRMLKVNLPITQDNYTHLLMKILDVEENQIKIDIRNYDMHAPMKLVPNAFKTGSHLYKLKVPELAEARPSLLPYDSVYVKISKNDKVKYQGVVHKVLETAVLLGFNYRFEEGFIAKKKYYIEFGFNRRPIRVEKQAVSLANKHNIIPYFYPTSEAMDSRIPETLNYFNESLNDEQKIAVKNIMNRDLNVPYLIFGPPGTGKTVTVVEAVLQLWKMRSTSRILVCAPSNAATNEIATRLIEVMPKSELFRFVGNIYGNDNKMVRLTKIMNVHPDGTFYMPSMEQLLEYRVLLTTLVTAARLVNGGAPKDHFTHVFIDEASYANESQTLIPIAGILSHDDRNGHIKGKIILAGDPRQLGALVHSQFARLCGYGKSMLERLLDTCELYARDEKCENCYDQRYVTKLLKNYRSHRTILTIPNRLFYHNELIPCDTELSEIFANWQQLKTPGFPMIFHHVEGVDLREETSPSFFNVQEIEQVMEYVTEIVNSRVSGMHITQGHVGIITPYRKQVEKLNKALDKKNMDKVLVGSVEQFQGKEKLVIIISTVRSKNFAEYEKIDQKCQLGFLRNPKRFNVALTRAKALLVVVGNGKVLQDDYNWRSFIRYCFDNKSVVGKLFLPPSDT</sequence>
<comment type="catalytic activity">
    <reaction evidence="11">
        <text>ATP + H2O = ADP + phosphate + H(+)</text>
        <dbReference type="Rhea" id="RHEA:13065"/>
        <dbReference type="ChEBI" id="CHEBI:15377"/>
        <dbReference type="ChEBI" id="CHEBI:15378"/>
        <dbReference type="ChEBI" id="CHEBI:30616"/>
        <dbReference type="ChEBI" id="CHEBI:43474"/>
        <dbReference type="ChEBI" id="CHEBI:456216"/>
        <dbReference type="EC" id="3.6.4.13"/>
    </reaction>
</comment>
<organism evidence="14 15">
    <name type="scientific">Callosobruchus maculatus</name>
    <name type="common">Southern cowpea weevil</name>
    <name type="synonym">Pulse bruchid</name>
    <dbReference type="NCBI Taxonomy" id="64391"/>
    <lineage>
        <taxon>Eukaryota</taxon>
        <taxon>Metazoa</taxon>
        <taxon>Ecdysozoa</taxon>
        <taxon>Arthropoda</taxon>
        <taxon>Hexapoda</taxon>
        <taxon>Insecta</taxon>
        <taxon>Pterygota</taxon>
        <taxon>Neoptera</taxon>
        <taxon>Endopterygota</taxon>
        <taxon>Coleoptera</taxon>
        <taxon>Polyphaga</taxon>
        <taxon>Cucujiformia</taxon>
        <taxon>Chrysomeloidea</taxon>
        <taxon>Chrysomelidae</taxon>
        <taxon>Bruchinae</taxon>
        <taxon>Bruchini</taxon>
        <taxon>Callosobruchus</taxon>
    </lineage>
</organism>
<keyword evidence="4" id="KW-0963">Cytoplasm</keyword>
<dbReference type="GO" id="GO:0032574">
    <property type="term" value="F:5'-3' RNA helicase activity"/>
    <property type="evidence" value="ECO:0007669"/>
    <property type="project" value="InterPro"/>
</dbReference>
<keyword evidence="10" id="KW-0943">RNA-mediated gene silencing</keyword>
<dbReference type="Pfam" id="PF13086">
    <property type="entry name" value="AAA_11"/>
    <property type="match status" value="2"/>
</dbReference>
<evidence type="ECO:0000256" key="4">
    <source>
        <dbReference type="ARBA" id="ARBA00022490"/>
    </source>
</evidence>
<dbReference type="AlphaFoldDB" id="A0A653DW14"/>
<dbReference type="CDD" id="cd18808">
    <property type="entry name" value="SF1_C_Upf1"/>
    <property type="match status" value="1"/>
</dbReference>
<dbReference type="InterPro" id="IPR041679">
    <property type="entry name" value="DNA2/NAM7-like_C"/>
</dbReference>
<dbReference type="GO" id="GO:0005524">
    <property type="term" value="F:ATP binding"/>
    <property type="evidence" value="ECO:0007669"/>
    <property type="project" value="UniProtKB-KW"/>
</dbReference>
<evidence type="ECO:0000259" key="13">
    <source>
        <dbReference type="PROSITE" id="PS00028"/>
    </source>
</evidence>
<dbReference type="Pfam" id="PF13087">
    <property type="entry name" value="AAA_12"/>
    <property type="match status" value="1"/>
</dbReference>
<dbReference type="Gene3D" id="3.40.50.300">
    <property type="entry name" value="P-loop containing nucleotide triphosphate hydrolases"/>
    <property type="match status" value="2"/>
</dbReference>
<keyword evidence="9" id="KW-0694">RNA-binding</keyword>
<dbReference type="GO" id="GO:0031047">
    <property type="term" value="P:regulatory ncRNA-mediated gene silencing"/>
    <property type="evidence" value="ECO:0007669"/>
    <property type="project" value="UniProtKB-KW"/>
</dbReference>
<evidence type="ECO:0000256" key="11">
    <source>
        <dbReference type="ARBA" id="ARBA00047984"/>
    </source>
</evidence>
<dbReference type="PANTHER" id="PTHR45418:SF1">
    <property type="entry name" value="CANCER_TESTIS ANTIGEN 55"/>
    <property type="match status" value="1"/>
</dbReference>
<proteinExistence type="inferred from homology"/>
<evidence type="ECO:0000313" key="14">
    <source>
        <dbReference type="EMBL" id="VEN64307.1"/>
    </source>
</evidence>
<evidence type="ECO:0000256" key="2">
    <source>
        <dbReference type="ARBA" id="ARBA00005601"/>
    </source>
</evidence>
<keyword evidence="15" id="KW-1185">Reference proteome</keyword>
<reference evidence="14 15" key="1">
    <citation type="submission" date="2019-01" db="EMBL/GenBank/DDBJ databases">
        <authorList>
            <person name="Sayadi A."/>
        </authorList>
    </citation>
    <scope>NUCLEOTIDE SEQUENCE [LARGE SCALE GENOMIC DNA]</scope>
</reference>
<dbReference type="EMBL" id="CAACVG010015264">
    <property type="protein sequence ID" value="VEN64307.1"/>
    <property type="molecule type" value="Genomic_DNA"/>
</dbReference>
<dbReference type="Proteomes" id="UP000410492">
    <property type="component" value="Unassembled WGS sequence"/>
</dbReference>
<dbReference type="SMART" id="SM00487">
    <property type="entry name" value="DEXDc"/>
    <property type="match status" value="1"/>
</dbReference>
<evidence type="ECO:0000256" key="8">
    <source>
        <dbReference type="ARBA" id="ARBA00022840"/>
    </source>
</evidence>
<dbReference type="InterPro" id="IPR014001">
    <property type="entry name" value="Helicase_ATP-bd"/>
</dbReference>
<evidence type="ECO:0000256" key="12">
    <source>
        <dbReference type="ARBA" id="ARBA00048432"/>
    </source>
</evidence>
<dbReference type="SUPFAM" id="SSF52540">
    <property type="entry name" value="P-loop containing nucleoside triphosphate hydrolases"/>
    <property type="match status" value="1"/>
</dbReference>
<evidence type="ECO:0000256" key="5">
    <source>
        <dbReference type="ARBA" id="ARBA00022741"/>
    </source>
</evidence>
<dbReference type="InterPro" id="IPR013087">
    <property type="entry name" value="Znf_C2H2_type"/>
</dbReference>
<dbReference type="InterPro" id="IPR027417">
    <property type="entry name" value="P-loop_NTPase"/>
</dbReference>
<dbReference type="GO" id="GO:0003723">
    <property type="term" value="F:RNA binding"/>
    <property type="evidence" value="ECO:0007669"/>
    <property type="project" value="UniProtKB-KW"/>
</dbReference>
<keyword evidence="8" id="KW-0067">ATP-binding</keyword>
<evidence type="ECO:0000256" key="7">
    <source>
        <dbReference type="ARBA" id="ARBA00022806"/>
    </source>
</evidence>
<keyword evidence="7" id="KW-0347">Helicase</keyword>
<dbReference type="GO" id="GO:0003678">
    <property type="term" value="F:DNA helicase activity"/>
    <property type="evidence" value="ECO:0007669"/>
    <property type="project" value="UniProtKB-EC"/>
</dbReference>
<comment type="similarity">
    <text evidence="2">Belongs to the DNA2/NAM7 helicase family. SDE3 subfamily.</text>
</comment>
<dbReference type="InterPro" id="IPR041677">
    <property type="entry name" value="DNA2/NAM7_AAA_11"/>
</dbReference>